<dbReference type="GO" id="GO:0003676">
    <property type="term" value="F:nucleic acid binding"/>
    <property type="evidence" value="ECO:0007669"/>
    <property type="project" value="InterPro"/>
</dbReference>
<protein>
    <recommendedName>
        <fullName evidence="1">site-specific DNA-methyltransferase (adenine-specific)</fullName>
        <ecNumber evidence="1">2.1.1.72</ecNumber>
    </recommendedName>
</protein>
<feature type="coiled-coil region" evidence="6">
    <location>
        <begin position="374"/>
        <end position="401"/>
    </location>
</feature>
<dbReference type="InterPro" id="IPR050953">
    <property type="entry name" value="N4_N6_ade-DNA_methylase"/>
</dbReference>
<dbReference type="InterPro" id="IPR011639">
    <property type="entry name" value="MethylTrfase_TaqI-like_dom"/>
</dbReference>
<dbReference type="GO" id="GO:0009007">
    <property type="term" value="F:site-specific DNA-methyltransferase (adenine-specific) activity"/>
    <property type="evidence" value="ECO:0007669"/>
    <property type="project" value="UniProtKB-EC"/>
</dbReference>
<comment type="caution">
    <text evidence="8">The sequence shown here is derived from an EMBL/GenBank/DDBJ whole genome shotgun (WGS) entry which is preliminary data.</text>
</comment>
<dbReference type="SUPFAM" id="SSF53335">
    <property type="entry name" value="S-adenosyl-L-methionine-dependent methyltransferases"/>
    <property type="match status" value="1"/>
</dbReference>
<keyword evidence="2" id="KW-0489">Methyltransferase</keyword>
<proteinExistence type="predicted"/>
<evidence type="ECO:0000256" key="3">
    <source>
        <dbReference type="ARBA" id="ARBA00022679"/>
    </source>
</evidence>
<gene>
    <name evidence="8" type="ORF">ENP86_00435</name>
</gene>
<dbReference type="PROSITE" id="PS00092">
    <property type="entry name" value="N6_MTASE"/>
    <property type="match status" value="1"/>
</dbReference>
<comment type="catalytic activity">
    <reaction evidence="5">
        <text>a 2'-deoxyadenosine in DNA + S-adenosyl-L-methionine = an N(6)-methyl-2'-deoxyadenosine in DNA + S-adenosyl-L-homocysteine + H(+)</text>
        <dbReference type="Rhea" id="RHEA:15197"/>
        <dbReference type="Rhea" id="RHEA-COMP:12418"/>
        <dbReference type="Rhea" id="RHEA-COMP:12419"/>
        <dbReference type="ChEBI" id="CHEBI:15378"/>
        <dbReference type="ChEBI" id="CHEBI:57856"/>
        <dbReference type="ChEBI" id="CHEBI:59789"/>
        <dbReference type="ChEBI" id="CHEBI:90615"/>
        <dbReference type="ChEBI" id="CHEBI:90616"/>
        <dbReference type="EC" id="2.1.1.72"/>
    </reaction>
</comment>
<evidence type="ECO:0000259" key="7">
    <source>
        <dbReference type="Pfam" id="PF07669"/>
    </source>
</evidence>
<keyword evidence="4" id="KW-0949">S-adenosyl-L-methionine</keyword>
<dbReference type="EC" id="2.1.1.72" evidence="1"/>
<reference evidence="8" key="1">
    <citation type="journal article" date="2020" name="mSystems">
        <title>Genome- and Community-Level Interaction Insights into Carbon Utilization and Element Cycling Functions of Hydrothermarchaeota in Hydrothermal Sediment.</title>
        <authorList>
            <person name="Zhou Z."/>
            <person name="Liu Y."/>
            <person name="Xu W."/>
            <person name="Pan J."/>
            <person name="Luo Z.H."/>
            <person name="Li M."/>
        </authorList>
    </citation>
    <scope>NUCLEOTIDE SEQUENCE [LARGE SCALE GENOMIC DNA]</scope>
    <source>
        <strain evidence="8">SpSt-258</strain>
    </source>
</reference>
<dbReference type="InterPro" id="IPR002052">
    <property type="entry name" value="DNA_methylase_N6_adenine_CS"/>
</dbReference>
<evidence type="ECO:0000256" key="5">
    <source>
        <dbReference type="ARBA" id="ARBA00047942"/>
    </source>
</evidence>
<dbReference type="GO" id="GO:0032259">
    <property type="term" value="P:methylation"/>
    <property type="evidence" value="ECO:0007669"/>
    <property type="project" value="UniProtKB-KW"/>
</dbReference>
<keyword evidence="3" id="KW-0808">Transferase</keyword>
<evidence type="ECO:0000256" key="2">
    <source>
        <dbReference type="ARBA" id="ARBA00022603"/>
    </source>
</evidence>
<dbReference type="Pfam" id="PF07669">
    <property type="entry name" value="Eco57I"/>
    <property type="match status" value="1"/>
</dbReference>
<name>A0A7V0Z3L7_UNCW3</name>
<keyword evidence="6" id="KW-0175">Coiled coil</keyword>
<dbReference type="GO" id="GO:0006304">
    <property type="term" value="P:DNA modification"/>
    <property type="evidence" value="ECO:0007669"/>
    <property type="project" value="InterPro"/>
</dbReference>
<organism evidence="8">
    <name type="scientific">candidate division WOR-3 bacterium</name>
    <dbReference type="NCBI Taxonomy" id="2052148"/>
    <lineage>
        <taxon>Bacteria</taxon>
        <taxon>Bacteria division WOR-3</taxon>
    </lineage>
</organism>
<feature type="coiled-coil region" evidence="6">
    <location>
        <begin position="475"/>
        <end position="513"/>
    </location>
</feature>
<accession>A0A7V0Z3L7</accession>
<dbReference type="EMBL" id="DSKY01000002">
    <property type="protein sequence ID" value="HDY58013.1"/>
    <property type="molecule type" value="Genomic_DNA"/>
</dbReference>
<evidence type="ECO:0000256" key="6">
    <source>
        <dbReference type="SAM" id="Coils"/>
    </source>
</evidence>
<evidence type="ECO:0000256" key="1">
    <source>
        <dbReference type="ARBA" id="ARBA00011900"/>
    </source>
</evidence>
<dbReference type="PANTHER" id="PTHR33841:SF1">
    <property type="entry name" value="DNA METHYLTRANSFERASE A"/>
    <property type="match status" value="1"/>
</dbReference>
<dbReference type="PANTHER" id="PTHR33841">
    <property type="entry name" value="DNA METHYLTRANSFERASE YEEA-RELATED"/>
    <property type="match status" value="1"/>
</dbReference>
<feature type="domain" description="Type II methyltransferase M.TaqI-like" evidence="7">
    <location>
        <begin position="310"/>
        <end position="630"/>
    </location>
</feature>
<dbReference type="Gene3D" id="3.40.50.150">
    <property type="entry name" value="Vaccinia Virus protein VP39"/>
    <property type="match status" value="2"/>
</dbReference>
<feature type="coiled-coil region" evidence="6">
    <location>
        <begin position="262"/>
        <end position="294"/>
    </location>
</feature>
<evidence type="ECO:0000313" key="8">
    <source>
        <dbReference type="EMBL" id="HDY58013.1"/>
    </source>
</evidence>
<dbReference type="InterPro" id="IPR029063">
    <property type="entry name" value="SAM-dependent_MTases_sf"/>
</dbReference>
<dbReference type="AlphaFoldDB" id="A0A7V0Z3L7"/>
<dbReference type="PRINTS" id="PR00507">
    <property type="entry name" value="N12N6MTFRASE"/>
</dbReference>
<sequence length="881" mass="102791">MEERGWAKDEGFPKNKTTYGVKNLYRYEEKFLINEEEGLNLFKEIPFLNGGLFDCLDKEDASGRVIYIDGFSRNSNKQAIIPDDLFFQQDEIMVDLSKYGLGSNKPVRGLIEILKSYNFTIDENTPIDQEVALDPELLGKVFENLLACYNPETATTARKATGSYYTPREIVDYMVDESLKEYFKTRLLEIDEEKIELLISYVEEAPEFSEEEKQKIISAIDKIKILDPACGSGAFPMGILHKLVYILHKLDPDNRYWYELQYQKALKASEEVFKEKDKLEREEMLKEINEAFDESINYPDYARKLYLIENCIYGVDIQPIAIQISKLRFFISLVLDQKVDKEKENYGIRPLPNLETKFVTANTIIRLDVPRINLFSENDQINKLQEELKNLRHKYFTAKTREQKLTLQHLDRRIRTQMTNILESKLIHEIQEETKELENRIKCEEDILLKIKQSPEEKEIIEIHTLFGEKENKIIDKRKEKIESQKRVIKNLKKNLDKLLNIKEQQIKEQARKIAAFDLFDQNASADWFDPEWMFGVVDGFDIVIGNPPYIDSENMVRQGLNKEREYILKNYYFARGNWDIYIAFFEKGFELLNNKGILTFITPDKRLTKPFGEEMRKRSISKISSLVRCGRDVFESSNVDAIISIFSEKAFNNNIIKIYEFQNNRIILKNSINKSILTLPYNLDFLFSDYLWLLLKIEIVSLKLSDFGKCENACATSDAYKLKPLIKELKDKTFDKEIFLKVINTGTIGKYSSKWGKREMTYLGNKYVLPVVNKNEFIKKFNDTYKKRVFSPKIVIKGLTLLEACIDLEGLIIPGKSTLVVIAKDIPTLKLLLAIINCKLAFFYLKEKYSSYTYNQGINFTKDMINSMPFPKISNGNSNC</sequence>
<evidence type="ECO:0000256" key="4">
    <source>
        <dbReference type="ARBA" id="ARBA00022691"/>
    </source>
</evidence>